<gene>
    <name evidence="1" type="ORF">HDA32_004932</name>
</gene>
<dbReference type="InterPro" id="IPR032584">
    <property type="entry name" value="DUF4913"/>
</dbReference>
<dbReference type="Pfam" id="PF16259">
    <property type="entry name" value="DUF4913"/>
    <property type="match status" value="1"/>
</dbReference>
<accession>A0A852U2Z0</accession>
<dbReference type="EMBL" id="JACCCC010000001">
    <property type="protein sequence ID" value="NYE49812.1"/>
    <property type="molecule type" value="Genomic_DNA"/>
</dbReference>
<dbReference type="RefSeq" id="WP_179645408.1">
    <property type="nucleotide sequence ID" value="NZ_BAAAYY010000035.1"/>
</dbReference>
<reference evidence="1 2" key="1">
    <citation type="submission" date="2020-07" db="EMBL/GenBank/DDBJ databases">
        <title>Sequencing the genomes of 1000 actinobacteria strains.</title>
        <authorList>
            <person name="Klenk H.-P."/>
        </authorList>
    </citation>
    <scope>NUCLEOTIDE SEQUENCE [LARGE SCALE GENOMIC DNA]</scope>
    <source>
        <strain evidence="1 2">CXB654</strain>
    </source>
</reference>
<comment type="caution">
    <text evidence="1">The sequence shown here is derived from an EMBL/GenBank/DDBJ whole genome shotgun (WGS) entry which is preliminary data.</text>
</comment>
<proteinExistence type="predicted"/>
<evidence type="ECO:0000313" key="1">
    <source>
        <dbReference type="EMBL" id="NYE49812.1"/>
    </source>
</evidence>
<dbReference type="Proteomes" id="UP000589036">
    <property type="component" value="Unassembled WGS sequence"/>
</dbReference>
<dbReference type="AlphaFoldDB" id="A0A852U2Z0"/>
<evidence type="ECO:0008006" key="3">
    <source>
        <dbReference type="Google" id="ProtNLM"/>
    </source>
</evidence>
<evidence type="ECO:0000313" key="2">
    <source>
        <dbReference type="Proteomes" id="UP000589036"/>
    </source>
</evidence>
<organism evidence="1 2">
    <name type="scientific">Spinactinospora alkalitolerans</name>
    <dbReference type="NCBI Taxonomy" id="687207"/>
    <lineage>
        <taxon>Bacteria</taxon>
        <taxon>Bacillati</taxon>
        <taxon>Actinomycetota</taxon>
        <taxon>Actinomycetes</taxon>
        <taxon>Streptosporangiales</taxon>
        <taxon>Nocardiopsidaceae</taxon>
        <taxon>Spinactinospora</taxon>
    </lineage>
</organism>
<sequence>MTYTDDRIAADAGLTDRVSLLQNAMHKLGADVIRLQTQLTDLAAGTQQEQEESGAATPFIFNMSRDAYRSELAALVAWVDDFLVPVYIGPDSDWCPVWWEHHEAVGRLHALRLAYAELTDTAEAGPSGPGLWHRDHLDPALERLRSATGPFAKCLTPAGHVERRRSRPA</sequence>
<protein>
    <recommendedName>
        <fullName evidence="3">DUF4913 domain-containing protein</fullName>
    </recommendedName>
</protein>
<name>A0A852U2Z0_9ACTN</name>
<keyword evidence="2" id="KW-1185">Reference proteome</keyword>